<comment type="caution">
    <text evidence="2">The sequence shown here is derived from an EMBL/GenBank/DDBJ whole genome shotgun (WGS) entry which is preliminary data.</text>
</comment>
<reference evidence="2" key="1">
    <citation type="submission" date="2021-01" db="EMBL/GenBank/DDBJ databases">
        <title>Adiantum capillus-veneris genome.</title>
        <authorList>
            <person name="Fang Y."/>
            <person name="Liao Q."/>
        </authorList>
    </citation>
    <scope>NUCLEOTIDE SEQUENCE</scope>
    <source>
        <strain evidence="2">H3</strain>
        <tissue evidence="2">Leaf</tissue>
    </source>
</reference>
<dbReference type="AlphaFoldDB" id="A0A9D4V179"/>
<evidence type="ECO:0000313" key="2">
    <source>
        <dbReference type="EMBL" id="KAI5077880.1"/>
    </source>
</evidence>
<dbReference type="Proteomes" id="UP000886520">
    <property type="component" value="Chromosome 7"/>
</dbReference>
<organism evidence="2 3">
    <name type="scientific">Adiantum capillus-veneris</name>
    <name type="common">Maidenhair fern</name>
    <dbReference type="NCBI Taxonomy" id="13818"/>
    <lineage>
        <taxon>Eukaryota</taxon>
        <taxon>Viridiplantae</taxon>
        <taxon>Streptophyta</taxon>
        <taxon>Embryophyta</taxon>
        <taxon>Tracheophyta</taxon>
        <taxon>Polypodiopsida</taxon>
        <taxon>Polypodiidae</taxon>
        <taxon>Polypodiales</taxon>
        <taxon>Pteridineae</taxon>
        <taxon>Pteridaceae</taxon>
        <taxon>Vittarioideae</taxon>
        <taxon>Adiantum</taxon>
    </lineage>
</organism>
<sequence length="136" mass="15031">MGDSLGKSSTRSKQKQKQHKDDTFASGGASKQEAISHKSGTGSKSIKIHYFPRPSRAPHPPLVDAHQVTPVAAAPHLDATRRQWRSVDRVCLLSMSHQLDFQPSRRVEVSLLCRGSYYSETVFIAKCWEGNKSAGL</sequence>
<feature type="region of interest" description="Disordered" evidence="1">
    <location>
        <begin position="1"/>
        <end position="63"/>
    </location>
</feature>
<keyword evidence="3" id="KW-1185">Reference proteome</keyword>
<accession>A0A9D4V179</accession>
<name>A0A9D4V179_ADICA</name>
<evidence type="ECO:0000313" key="3">
    <source>
        <dbReference type="Proteomes" id="UP000886520"/>
    </source>
</evidence>
<protein>
    <submittedName>
        <fullName evidence="2">Uncharacterized protein</fullName>
    </submittedName>
</protein>
<gene>
    <name evidence="2" type="ORF">GOP47_0007704</name>
</gene>
<evidence type="ECO:0000256" key="1">
    <source>
        <dbReference type="SAM" id="MobiDB-lite"/>
    </source>
</evidence>
<proteinExistence type="predicted"/>
<dbReference type="EMBL" id="JABFUD020000007">
    <property type="protein sequence ID" value="KAI5077880.1"/>
    <property type="molecule type" value="Genomic_DNA"/>
</dbReference>